<dbReference type="GO" id="GO:0030145">
    <property type="term" value="F:manganese ion binding"/>
    <property type="evidence" value="ECO:0007669"/>
    <property type="project" value="UniProtKB-UniRule"/>
</dbReference>
<keyword evidence="1 6" id="KW-0808">Transferase</keyword>
<comment type="similarity">
    <text evidence="6">Belongs to the TPP enzyme family. MenD subfamily.</text>
</comment>
<evidence type="ECO:0000313" key="10">
    <source>
        <dbReference type="EMBL" id="SPF68964.1"/>
    </source>
</evidence>
<dbReference type="InterPro" id="IPR029061">
    <property type="entry name" value="THDP-binding"/>
</dbReference>
<evidence type="ECO:0000259" key="8">
    <source>
        <dbReference type="Pfam" id="PF02775"/>
    </source>
</evidence>
<dbReference type="EC" id="2.2.1.9" evidence="6"/>
<dbReference type="CDD" id="cd07037">
    <property type="entry name" value="TPP_PYR_MenD"/>
    <property type="match status" value="1"/>
</dbReference>
<evidence type="ECO:0000256" key="3">
    <source>
        <dbReference type="ARBA" id="ARBA00022842"/>
    </source>
</evidence>
<dbReference type="InterPro" id="IPR011766">
    <property type="entry name" value="TPP_enzyme_TPP-bd"/>
</dbReference>
<dbReference type="Proteomes" id="UP000265962">
    <property type="component" value="Unassembled WGS sequence"/>
</dbReference>
<protein>
    <recommendedName>
        <fullName evidence="6">2-succinyl-5-enolpyruvyl-6-hydroxy-3-cyclohexene-1-carboxylate synthase</fullName>
        <shortName evidence="6">SEPHCHC synthase</shortName>
        <ecNumber evidence="6">2.2.1.9</ecNumber>
    </recommendedName>
    <alternativeName>
        <fullName evidence="6">Menaquinone biosynthesis protein MenD</fullName>
    </alternativeName>
</protein>
<dbReference type="HAMAP" id="MF_01659">
    <property type="entry name" value="MenD"/>
    <property type="match status" value="1"/>
</dbReference>
<dbReference type="PANTHER" id="PTHR42916:SF1">
    <property type="entry name" value="PROTEIN PHYLLO, CHLOROPLASTIC"/>
    <property type="match status" value="1"/>
</dbReference>
<dbReference type="EMBL" id="OMOH01000007">
    <property type="protein sequence ID" value="SPF68964.1"/>
    <property type="molecule type" value="Genomic_DNA"/>
</dbReference>
<gene>
    <name evidence="6" type="primary">menD</name>
    <name evidence="10" type="ORF">PROPJV5_1938</name>
</gene>
<proteinExistence type="inferred from homology"/>
<dbReference type="GO" id="GO:0009234">
    <property type="term" value="P:menaquinone biosynthetic process"/>
    <property type="evidence" value="ECO:0007669"/>
    <property type="project" value="UniProtKB-UniRule"/>
</dbReference>
<sequence>MTPDATAENESTRLARRMVTALAAGGVRHVVYCPGSRDAPFAYALDAAERAGWLRVRVHLDERDAAFVALGIAKAARLAGRTEPVAVVTTSGTAATNLHPAVAEADASGTPLVAVTADRPHEMWGTGANQVTRQSGLFGAMARAAIDIPAGFPADERLDAAVGRTLAPALGALTGDPGPVQFNVGLREPLVPASGWAPTGRPPAGASRPPAPPQRPAGVLDLPERTLVVAGDTAGPRAETLARAGGWPLLAEPSSGARFGPHAVCDYQRLLDDGLADPAEAVLVLGHPTLSRPVSRLLARRDLRVVVAADGSRWTDVAGLAEVVAGPVEVNHRPAGGWLRTWLDADAARPAGRPKDEAAAMIWVAHCAPDAPALVIGASDVIRAFDRNAAPAGRGPRVVSNRGLAGIDGTVATAVGLGLGLGRPVRAVVGDLTAAHDGLGLLHGTLETQPDVQVVVLNDGGGTIFTRLEHADAAPPGLFARYFTTRQGVDFAALAAATGAAHHAVDDTAGLGALLAEPVRGCSLVEVRLGP</sequence>
<comment type="catalytic activity">
    <reaction evidence="6">
        <text>isochorismate + 2-oxoglutarate + H(+) = 5-enolpyruvoyl-6-hydroxy-2-succinyl-cyclohex-3-ene-1-carboxylate + CO2</text>
        <dbReference type="Rhea" id="RHEA:25593"/>
        <dbReference type="ChEBI" id="CHEBI:15378"/>
        <dbReference type="ChEBI" id="CHEBI:16526"/>
        <dbReference type="ChEBI" id="CHEBI:16810"/>
        <dbReference type="ChEBI" id="CHEBI:29780"/>
        <dbReference type="ChEBI" id="CHEBI:58818"/>
        <dbReference type="EC" id="2.2.1.9"/>
    </reaction>
</comment>
<evidence type="ECO:0000256" key="6">
    <source>
        <dbReference type="HAMAP-Rule" id="MF_01659"/>
    </source>
</evidence>
<dbReference type="GO" id="GO:0000287">
    <property type="term" value="F:magnesium ion binding"/>
    <property type="evidence" value="ECO:0007669"/>
    <property type="project" value="UniProtKB-UniRule"/>
</dbReference>
<dbReference type="Gene3D" id="3.40.50.970">
    <property type="match status" value="2"/>
</dbReference>
<keyword evidence="6" id="KW-0474">Menaquinone biosynthesis</keyword>
<evidence type="ECO:0000256" key="4">
    <source>
        <dbReference type="ARBA" id="ARBA00023052"/>
    </source>
</evidence>
<comment type="subunit">
    <text evidence="6">Homodimer.</text>
</comment>
<feature type="compositionally biased region" description="Low complexity" evidence="7">
    <location>
        <begin position="197"/>
        <end position="208"/>
    </location>
</feature>
<dbReference type="UniPathway" id="UPA01057">
    <property type="reaction ID" value="UER00164"/>
</dbReference>
<dbReference type="Pfam" id="PF02776">
    <property type="entry name" value="TPP_enzyme_N"/>
    <property type="match status" value="1"/>
</dbReference>
<dbReference type="NCBIfam" id="TIGR00173">
    <property type="entry name" value="menD"/>
    <property type="match status" value="1"/>
</dbReference>
<comment type="cofactor">
    <cofactor evidence="6">
        <name>Mg(2+)</name>
        <dbReference type="ChEBI" id="CHEBI:18420"/>
    </cofactor>
    <cofactor evidence="6">
        <name>Mn(2+)</name>
        <dbReference type="ChEBI" id="CHEBI:29035"/>
    </cofactor>
</comment>
<dbReference type="SUPFAM" id="SSF52518">
    <property type="entry name" value="Thiamin diphosphate-binding fold (THDP-binding)"/>
    <property type="match status" value="2"/>
</dbReference>
<evidence type="ECO:0000256" key="2">
    <source>
        <dbReference type="ARBA" id="ARBA00022723"/>
    </source>
</evidence>
<name>A0A375I2S0_9ACTN</name>
<feature type="region of interest" description="Disordered" evidence="7">
    <location>
        <begin position="193"/>
        <end position="219"/>
    </location>
</feature>
<dbReference type="InterPro" id="IPR012001">
    <property type="entry name" value="Thiamin_PyroP_enz_TPP-bd_dom"/>
</dbReference>
<dbReference type="UniPathway" id="UPA00079"/>
<evidence type="ECO:0000259" key="9">
    <source>
        <dbReference type="Pfam" id="PF02776"/>
    </source>
</evidence>
<evidence type="ECO:0000313" key="11">
    <source>
        <dbReference type="Proteomes" id="UP000265962"/>
    </source>
</evidence>
<comment type="pathway">
    <text evidence="6">Quinol/quinone metabolism; 1,4-dihydroxy-2-naphthoate biosynthesis; 1,4-dihydroxy-2-naphthoate from chorismate: step 2/7.</text>
</comment>
<organism evidence="10 11">
    <name type="scientific">Propionibacterium ruminifibrarum</name>
    <dbReference type="NCBI Taxonomy" id="1962131"/>
    <lineage>
        <taxon>Bacteria</taxon>
        <taxon>Bacillati</taxon>
        <taxon>Actinomycetota</taxon>
        <taxon>Actinomycetes</taxon>
        <taxon>Propionibacteriales</taxon>
        <taxon>Propionibacteriaceae</taxon>
        <taxon>Propionibacterium</taxon>
    </lineage>
</organism>
<reference evidence="11" key="1">
    <citation type="submission" date="2018-02" db="EMBL/GenBank/DDBJ databases">
        <authorList>
            <person name="Hornung B."/>
        </authorList>
    </citation>
    <scope>NUCLEOTIDE SEQUENCE [LARGE SCALE GENOMIC DNA]</scope>
</reference>
<evidence type="ECO:0000256" key="1">
    <source>
        <dbReference type="ARBA" id="ARBA00022679"/>
    </source>
</evidence>
<keyword evidence="2 6" id="KW-0479">Metal-binding</keyword>
<evidence type="ECO:0000256" key="5">
    <source>
        <dbReference type="ARBA" id="ARBA00023211"/>
    </source>
</evidence>
<comment type="function">
    <text evidence="6">Catalyzes the thiamine diphosphate-dependent decarboxylation of 2-oxoglutarate and the subsequent addition of the resulting succinic semialdehyde-thiamine pyrophosphate anion to isochorismate to yield 2-succinyl-5-enolpyruvyl-6-hydroxy-3-cyclohexene-1-carboxylate (SEPHCHC).</text>
</comment>
<dbReference type="Gene3D" id="3.40.50.1220">
    <property type="entry name" value="TPP-binding domain"/>
    <property type="match status" value="1"/>
</dbReference>
<evidence type="ECO:0000256" key="7">
    <source>
        <dbReference type="SAM" id="MobiDB-lite"/>
    </source>
</evidence>
<keyword evidence="11" id="KW-1185">Reference proteome</keyword>
<keyword evidence="4 6" id="KW-0786">Thiamine pyrophosphate</keyword>
<dbReference type="GO" id="GO:0030976">
    <property type="term" value="F:thiamine pyrophosphate binding"/>
    <property type="evidence" value="ECO:0007669"/>
    <property type="project" value="UniProtKB-UniRule"/>
</dbReference>
<dbReference type="InterPro" id="IPR004433">
    <property type="entry name" value="MenaQ_synth_MenD"/>
</dbReference>
<accession>A0A375I2S0</accession>
<keyword evidence="5 6" id="KW-0464">Manganese</keyword>
<dbReference type="Pfam" id="PF02775">
    <property type="entry name" value="TPP_enzyme_C"/>
    <property type="match status" value="1"/>
</dbReference>
<comment type="pathway">
    <text evidence="6">Quinol/quinone metabolism; menaquinone biosynthesis.</text>
</comment>
<feature type="domain" description="Thiamine pyrophosphate enzyme N-terminal TPP-binding" evidence="9">
    <location>
        <begin position="14"/>
        <end position="130"/>
    </location>
</feature>
<dbReference type="AlphaFoldDB" id="A0A375I2S0"/>
<feature type="domain" description="Thiamine pyrophosphate enzyme TPP-binding" evidence="8">
    <location>
        <begin position="395"/>
        <end position="527"/>
    </location>
</feature>
<keyword evidence="3 6" id="KW-0460">Magnesium</keyword>
<dbReference type="PIRSF" id="PIRSF004983">
    <property type="entry name" value="MenD"/>
    <property type="match status" value="1"/>
</dbReference>
<dbReference type="PANTHER" id="PTHR42916">
    <property type="entry name" value="2-SUCCINYL-5-ENOLPYRUVYL-6-HYDROXY-3-CYCLOHEXENE-1-CARBOXYLATE SYNTHASE"/>
    <property type="match status" value="1"/>
</dbReference>
<comment type="cofactor">
    <cofactor evidence="6">
        <name>thiamine diphosphate</name>
        <dbReference type="ChEBI" id="CHEBI:58937"/>
    </cofactor>
    <text evidence="6">Binds 1 thiamine pyrophosphate per subunit.</text>
</comment>
<dbReference type="GO" id="GO:0070204">
    <property type="term" value="F:2-succinyl-5-enolpyruvyl-6-hydroxy-3-cyclohexene-1-carboxylic-acid synthase activity"/>
    <property type="evidence" value="ECO:0007669"/>
    <property type="project" value="UniProtKB-UniRule"/>
</dbReference>